<feature type="transmembrane region" description="Helical" evidence="6">
    <location>
        <begin position="12"/>
        <end position="33"/>
    </location>
</feature>
<keyword evidence="9" id="KW-1185">Reference proteome</keyword>
<sequence length="408" mass="44852">MAVRRITDKNKKIATILAYSVVPLSGLVTDIYLPSMPHMAIDLNVPESTIQLTLSFFLISYGITQILAGSILDALGRYRITLLALLLFSLSSLAIAVSNNIHVILTMRAVQGVCAGFAVVGKRVFFVDVYEGQKQRSLLSSMTIIWAAAPIIAPFIGGYLETYFTWRSNFYVLAIYGFILIILEGLFSGETIKKTHPLRLKSTLSVYFKMFKTADFALGIGMTGISYGMVMMYSMSGPFIIEHEMGYAPVITGYISLLLGIAWMCGGFLSKSMLDYKTHHKSYSALSFQLLIAMVMIIAGWYGQSLLSLSITAFMIHVAAGFIFNIFFTYCLSRFPEYAGISNGITGGGTYFLTSFLSYGSIAIFQPIHEQLLGQGYLSFAAVGLIAFSLWLTSAKKSRITSSNIGNK</sequence>
<dbReference type="RefSeq" id="WP_202242541.1">
    <property type="nucleotide sequence ID" value="NZ_JAESIY010000002.1"/>
</dbReference>
<dbReference type="AlphaFoldDB" id="A0A937F3S3"/>
<evidence type="ECO:0000256" key="1">
    <source>
        <dbReference type="ARBA" id="ARBA00004141"/>
    </source>
</evidence>
<keyword evidence="3 6" id="KW-0812">Transmembrane</keyword>
<dbReference type="GO" id="GO:1990961">
    <property type="term" value="P:xenobiotic detoxification by transmembrane export across the plasma membrane"/>
    <property type="evidence" value="ECO:0007669"/>
    <property type="project" value="TreeGrafter"/>
</dbReference>
<evidence type="ECO:0000256" key="2">
    <source>
        <dbReference type="ARBA" id="ARBA00022448"/>
    </source>
</evidence>
<evidence type="ECO:0000256" key="5">
    <source>
        <dbReference type="ARBA" id="ARBA00023136"/>
    </source>
</evidence>
<feature type="transmembrane region" description="Helical" evidence="6">
    <location>
        <begin position="282"/>
        <end position="303"/>
    </location>
</feature>
<feature type="transmembrane region" description="Helical" evidence="6">
    <location>
        <begin position="309"/>
        <end position="332"/>
    </location>
</feature>
<feature type="transmembrane region" description="Helical" evidence="6">
    <location>
        <begin position="82"/>
        <end position="103"/>
    </location>
</feature>
<protein>
    <submittedName>
        <fullName evidence="8">MFS transporter</fullName>
    </submittedName>
</protein>
<dbReference type="PANTHER" id="PTHR23502">
    <property type="entry name" value="MAJOR FACILITATOR SUPERFAMILY"/>
    <property type="match status" value="1"/>
</dbReference>
<comment type="caution">
    <text evidence="8">The sequence shown here is derived from an EMBL/GenBank/DDBJ whole genome shotgun (WGS) entry which is preliminary data.</text>
</comment>
<feature type="domain" description="Major facilitator superfamily (MFS) profile" evidence="7">
    <location>
        <begin position="14"/>
        <end position="399"/>
    </location>
</feature>
<evidence type="ECO:0000256" key="4">
    <source>
        <dbReference type="ARBA" id="ARBA00022989"/>
    </source>
</evidence>
<dbReference type="Gene3D" id="1.20.1720.10">
    <property type="entry name" value="Multidrug resistance protein D"/>
    <property type="match status" value="1"/>
</dbReference>
<feature type="transmembrane region" description="Helical" evidence="6">
    <location>
        <begin position="377"/>
        <end position="395"/>
    </location>
</feature>
<proteinExistence type="predicted"/>
<feature type="transmembrane region" description="Helical" evidence="6">
    <location>
        <begin position="213"/>
        <end position="235"/>
    </location>
</feature>
<dbReference type="InterPro" id="IPR020846">
    <property type="entry name" value="MFS_dom"/>
</dbReference>
<evidence type="ECO:0000259" key="7">
    <source>
        <dbReference type="PROSITE" id="PS50850"/>
    </source>
</evidence>
<feature type="transmembrane region" description="Helical" evidence="6">
    <location>
        <begin position="109"/>
        <end position="126"/>
    </location>
</feature>
<keyword evidence="4 6" id="KW-1133">Transmembrane helix</keyword>
<evidence type="ECO:0000256" key="3">
    <source>
        <dbReference type="ARBA" id="ARBA00022692"/>
    </source>
</evidence>
<dbReference type="InterPro" id="IPR036259">
    <property type="entry name" value="MFS_trans_sf"/>
</dbReference>
<dbReference type="Proteomes" id="UP000659388">
    <property type="component" value="Unassembled WGS sequence"/>
</dbReference>
<dbReference type="InterPro" id="IPR011701">
    <property type="entry name" value="MFS"/>
</dbReference>
<feature type="transmembrane region" description="Helical" evidence="6">
    <location>
        <begin position="344"/>
        <end position="365"/>
    </location>
</feature>
<dbReference type="GO" id="GO:0015385">
    <property type="term" value="F:sodium:proton antiporter activity"/>
    <property type="evidence" value="ECO:0007669"/>
    <property type="project" value="TreeGrafter"/>
</dbReference>
<reference evidence="8" key="1">
    <citation type="submission" date="2021-01" db="EMBL/GenBank/DDBJ databases">
        <title>Fulvivirga kasyanovii gen. nov., sp nov., a novel member of the phylum Bacteroidetes isolated from seawater in a mussel farm.</title>
        <authorList>
            <person name="Zhao L.-H."/>
            <person name="Wang Z.-J."/>
        </authorList>
    </citation>
    <scope>NUCLEOTIDE SEQUENCE</scope>
    <source>
        <strain evidence="8">2943</strain>
    </source>
</reference>
<evidence type="ECO:0000313" key="8">
    <source>
        <dbReference type="EMBL" id="MBL3655175.1"/>
    </source>
</evidence>
<dbReference type="EMBL" id="JAESIY010000002">
    <property type="protein sequence ID" value="MBL3655175.1"/>
    <property type="molecule type" value="Genomic_DNA"/>
</dbReference>
<comment type="subcellular location">
    <subcellularLocation>
        <location evidence="1">Membrane</location>
        <topology evidence="1">Multi-pass membrane protein</topology>
    </subcellularLocation>
</comment>
<organism evidence="8 9">
    <name type="scientific">Fulvivirga sediminis</name>
    <dbReference type="NCBI Taxonomy" id="2803949"/>
    <lineage>
        <taxon>Bacteria</taxon>
        <taxon>Pseudomonadati</taxon>
        <taxon>Bacteroidota</taxon>
        <taxon>Cytophagia</taxon>
        <taxon>Cytophagales</taxon>
        <taxon>Fulvivirgaceae</taxon>
        <taxon>Fulvivirga</taxon>
    </lineage>
</organism>
<keyword evidence="5 6" id="KW-0472">Membrane</keyword>
<dbReference type="Pfam" id="PF07690">
    <property type="entry name" value="MFS_1"/>
    <property type="match status" value="1"/>
</dbReference>
<dbReference type="PANTHER" id="PTHR23502:SF132">
    <property type="entry name" value="POLYAMINE TRANSPORTER 2-RELATED"/>
    <property type="match status" value="1"/>
</dbReference>
<feature type="transmembrane region" description="Helical" evidence="6">
    <location>
        <begin position="247"/>
        <end position="270"/>
    </location>
</feature>
<evidence type="ECO:0000313" key="9">
    <source>
        <dbReference type="Proteomes" id="UP000659388"/>
    </source>
</evidence>
<dbReference type="GO" id="GO:0005886">
    <property type="term" value="C:plasma membrane"/>
    <property type="evidence" value="ECO:0007669"/>
    <property type="project" value="TreeGrafter"/>
</dbReference>
<feature type="transmembrane region" description="Helical" evidence="6">
    <location>
        <begin position="53"/>
        <end position="75"/>
    </location>
</feature>
<keyword evidence="2" id="KW-0813">Transport</keyword>
<feature type="transmembrane region" description="Helical" evidence="6">
    <location>
        <begin position="170"/>
        <end position="192"/>
    </location>
</feature>
<evidence type="ECO:0000256" key="6">
    <source>
        <dbReference type="SAM" id="Phobius"/>
    </source>
</evidence>
<gene>
    <name evidence="8" type="ORF">JL102_03480</name>
</gene>
<accession>A0A937F3S3</accession>
<name>A0A937F3S3_9BACT</name>
<dbReference type="PROSITE" id="PS50850">
    <property type="entry name" value="MFS"/>
    <property type="match status" value="1"/>
</dbReference>
<feature type="transmembrane region" description="Helical" evidence="6">
    <location>
        <begin position="138"/>
        <end position="158"/>
    </location>
</feature>
<dbReference type="SUPFAM" id="SSF103473">
    <property type="entry name" value="MFS general substrate transporter"/>
    <property type="match status" value="1"/>
</dbReference>